<keyword evidence="1" id="KW-0472">Membrane</keyword>
<dbReference type="SUPFAM" id="SSF53474">
    <property type="entry name" value="alpha/beta-Hydrolases"/>
    <property type="match status" value="1"/>
</dbReference>
<sequence>MPRTRTPTVSAAAIPLSSAKQASARRPVPDPHAHAAAAVPRRGSPAWLAARSRFWATYALAILLSTAATTALLAVSLFVPSAALTVADLMEPARVALLGGTDDDEHVKTIPSEVEVAAVPKRAATPTLERGEAAPLLLPPTAPKPHHHARHHRSPRVSMRVADYARHYGFECTSSFAHTDDGFVLAIDRITHPTRYDATKPPIILMHGLFQGSGVFVTSGPHSLAFFLAEHGFAVYLANNRCDRAVTSFGKTKHHTHRSRRDPGFWDWTLSTIARHDFPAIIAHVRTDAKAERVVWIGHSQGNAQAFLGLHYHPHLNHQLVTLIALAPALFMGPLAGHAVSATCPHATAAARAARMGPFAHLVHLATTKPSTFTTIFGPASVVPVMHHAQRLLPASVFTALAYRMFKYLFGWTDRHWAHDGNRIISSSRHDPCRRGRWRNGWGMSRPGL</sequence>
<feature type="domain" description="Partial AB-hydrolase lipase" evidence="2">
    <location>
        <begin position="161"/>
        <end position="220"/>
    </location>
</feature>
<evidence type="ECO:0000259" key="2">
    <source>
        <dbReference type="Pfam" id="PF04083"/>
    </source>
</evidence>
<name>A0A0L0T4S0_ALLM3</name>
<organism evidence="3 4">
    <name type="scientific">Allomyces macrogynus (strain ATCC 38327)</name>
    <name type="common">Allomyces javanicus var. macrogynus</name>
    <dbReference type="NCBI Taxonomy" id="578462"/>
    <lineage>
        <taxon>Eukaryota</taxon>
        <taxon>Fungi</taxon>
        <taxon>Fungi incertae sedis</taxon>
        <taxon>Blastocladiomycota</taxon>
        <taxon>Blastocladiomycetes</taxon>
        <taxon>Blastocladiales</taxon>
        <taxon>Blastocladiaceae</taxon>
        <taxon>Allomyces</taxon>
    </lineage>
</organism>
<dbReference type="InterPro" id="IPR006693">
    <property type="entry name" value="AB_hydrolase_lipase"/>
</dbReference>
<dbReference type="VEuPathDB" id="FungiDB:AMAG_14344"/>
<dbReference type="OrthoDB" id="9974421at2759"/>
<dbReference type="GO" id="GO:0006629">
    <property type="term" value="P:lipid metabolic process"/>
    <property type="evidence" value="ECO:0007669"/>
    <property type="project" value="InterPro"/>
</dbReference>
<dbReference type="PANTHER" id="PTHR11005">
    <property type="entry name" value="LYSOSOMAL ACID LIPASE-RELATED"/>
    <property type="match status" value="1"/>
</dbReference>
<evidence type="ECO:0000313" key="3">
    <source>
        <dbReference type="EMBL" id="KNE69808.1"/>
    </source>
</evidence>
<dbReference type="Proteomes" id="UP000054350">
    <property type="component" value="Unassembled WGS sequence"/>
</dbReference>
<evidence type="ECO:0000313" key="4">
    <source>
        <dbReference type="Proteomes" id="UP000054350"/>
    </source>
</evidence>
<dbReference type="STRING" id="578462.A0A0L0T4S0"/>
<feature type="transmembrane region" description="Helical" evidence="1">
    <location>
        <begin position="55"/>
        <end position="79"/>
    </location>
</feature>
<dbReference type="eggNOG" id="KOG2624">
    <property type="taxonomic scope" value="Eukaryota"/>
</dbReference>
<dbReference type="Gene3D" id="3.40.50.1820">
    <property type="entry name" value="alpha/beta hydrolase"/>
    <property type="match status" value="1"/>
</dbReference>
<dbReference type="EMBL" id="GG745362">
    <property type="protein sequence ID" value="KNE69808.1"/>
    <property type="molecule type" value="Genomic_DNA"/>
</dbReference>
<keyword evidence="1" id="KW-0812">Transmembrane</keyword>
<dbReference type="InterPro" id="IPR029058">
    <property type="entry name" value="AB_hydrolase_fold"/>
</dbReference>
<keyword evidence="4" id="KW-1185">Reference proteome</keyword>
<evidence type="ECO:0000256" key="1">
    <source>
        <dbReference type="SAM" id="Phobius"/>
    </source>
</evidence>
<dbReference type="AlphaFoldDB" id="A0A0L0T4S0"/>
<reference evidence="3 4" key="1">
    <citation type="submission" date="2009-11" db="EMBL/GenBank/DDBJ databases">
        <title>Annotation of Allomyces macrogynus ATCC 38327.</title>
        <authorList>
            <consortium name="The Broad Institute Genome Sequencing Platform"/>
            <person name="Russ C."/>
            <person name="Cuomo C."/>
            <person name="Burger G."/>
            <person name="Gray M.W."/>
            <person name="Holland P.W.H."/>
            <person name="King N."/>
            <person name="Lang F.B.F."/>
            <person name="Roger A.J."/>
            <person name="Ruiz-Trillo I."/>
            <person name="Young S.K."/>
            <person name="Zeng Q."/>
            <person name="Gargeya S."/>
            <person name="Fitzgerald M."/>
            <person name="Haas B."/>
            <person name="Abouelleil A."/>
            <person name="Alvarado L."/>
            <person name="Arachchi H.M."/>
            <person name="Berlin A."/>
            <person name="Chapman S.B."/>
            <person name="Gearin G."/>
            <person name="Goldberg J."/>
            <person name="Griggs A."/>
            <person name="Gujja S."/>
            <person name="Hansen M."/>
            <person name="Heiman D."/>
            <person name="Howarth C."/>
            <person name="Larimer J."/>
            <person name="Lui A."/>
            <person name="MacDonald P.J.P."/>
            <person name="McCowen C."/>
            <person name="Montmayeur A."/>
            <person name="Murphy C."/>
            <person name="Neiman D."/>
            <person name="Pearson M."/>
            <person name="Priest M."/>
            <person name="Roberts A."/>
            <person name="Saif S."/>
            <person name="Shea T."/>
            <person name="Sisk P."/>
            <person name="Stolte C."/>
            <person name="Sykes S."/>
            <person name="Wortman J."/>
            <person name="Nusbaum C."/>
            <person name="Birren B."/>
        </authorList>
    </citation>
    <scope>NUCLEOTIDE SEQUENCE [LARGE SCALE GENOMIC DNA]</scope>
    <source>
        <strain evidence="3 4">ATCC 38327</strain>
    </source>
</reference>
<protein>
    <recommendedName>
        <fullName evidence="2">Partial AB-hydrolase lipase domain-containing protein</fullName>
    </recommendedName>
</protein>
<dbReference type="Pfam" id="PF04083">
    <property type="entry name" value="Abhydro_lipase"/>
    <property type="match status" value="1"/>
</dbReference>
<proteinExistence type="predicted"/>
<keyword evidence="1" id="KW-1133">Transmembrane helix</keyword>
<accession>A0A0L0T4S0</accession>
<reference evidence="4" key="2">
    <citation type="submission" date="2009-11" db="EMBL/GenBank/DDBJ databases">
        <title>The Genome Sequence of Allomyces macrogynus strain ATCC 38327.</title>
        <authorList>
            <consortium name="The Broad Institute Genome Sequencing Platform"/>
            <person name="Russ C."/>
            <person name="Cuomo C."/>
            <person name="Shea T."/>
            <person name="Young S.K."/>
            <person name="Zeng Q."/>
            <person name="Koehrsen M."/>
            <person name="Haas B."/>
            <person name="Borodovsky M."/>
            <person name="Guigo R."/>
            <person name="Alvarado L."/>
            <person name="Berlin A."/>
            <person name="Borenstein D."/>
            <person name="Chen Z."/>
            <person name="Engels R."/>
            <person name="Freedman E."/>
            <person name="Gellesch M."/>
            <person name="Goldberg J."/>
            <person name="Griggs A."/>
            <person name="Gujja S."/>
            <person name="Heiman D."/>
            <person name="Hepburn T."/>
            <person name="Howarth C."/>
            <person name="Jen D."/>
            <person name="Larson L."/>
            <person name="Lewis B."/>
            <person name="Mehta T."/>
            <person name="Park D."/>
            <person name="Pearson M."/>
            <person name="Roberts A."/>
            <person name="Saif S."/>
            <person name="Shenoy N."/>
            <person name="Sisk P."/>
            <person name="Stolte C."/>
            <person name="Sykes S."/>
            <person name="Walk T."/>
            <person name="White J."/>
            <person name="Yandava C."/>
            <person name="Burger G."/>
            <person name="Gray M.W."/>
            <person name="Holland P.W.H."/>
            <person name="King N."/>
            <person name="Lang F.B.F."/>
            <person name="Roger A.J."/>
            <person name="Ruiz-Trillo I."/>
            <person name="Lander E."/>
            <person name="Nusbaum C."/>
        </authorList>
    </citation>
    <scope>NUCLEOTIDE SEQUENCE [LARGE SCALE GENOMIC DNA]</scope>
    <source>
        <strain evidence="4">ATCC 38327</strain>
    </source>
</reference>
<gene>
    <name evidence="3" type="ORF">AMAG_14344</name>
</gene>